<reference evidence="8" key="1">
    <citation type="submission" date="2023-04" db="EMBL/GenBank/DDBJ databases">
        <title>Black Yeasts Isolated from many extreme environments.</title>
        <authorList>
            <person name="Coleine C."/>
            <person name="Stajich J.E."/>
            <person name="Selbmann L."/>
        </authorList>
    </citation>
    <scope>NUCLEOTIDE SEQUENCE</scope>
    <source>
        <strain evidence="8">CCFEE 5312</strain>
    </source>
</reference>
<dbReference type="Pfam" id="PF21153">
    <property type="entry name" value="NSUN5_N"/>
    <property type="match status" value="1"/>
</dbReference>
<feature type="active site" description="Nucleophile" evidence="5">
    <location>
        <position position="427"/>
    </location>
</feature>
<comment type="similarity">
    <text evidence="5">Belongs to the class I-like SAM-binding methyltransferase superfamily. RsmB/NOP family.</text>
</comment>
<keyword evidence="2 5" id="KW-0808">Transferase</keyword>
<dbReference type="SUPFAM" id="SSF53335">
    <property type="entry name" value="S-adenosyl-L-methionine-dependent methyltransferases"/>
    <property type="match status" value="1"/>
</dbReference>
<keyword evidence="3 5" id="KW-0949">S-adenosyl-L-methionine</keyword>
<dbReference type="AlphaFoldDB" id="A0AAJ0GGW9"/>
<dbReference type="GO" id="GO:0008173">
    <property type="term" value="F:RNA methyltransferase activity"/>
    <property type="evidence" value="ECO:0007669"/>
    <property type="project" value="InterPro"/>
</dbReference>
<feature type="compositionally biased region" description="Acidic residues" evidence="6">
    <location>
        <begin position="378"/>
        <end position="391"/>
    </location>
</feature>
<proteinExistence type="inferred from homology"/>
<accession>A0AAJ0GGW9</accession>
<dbReference type="InterPro" id="IPR049561">
    <property type="entry name" value="NSUN5_7_fdxn-like"/>
</dbReference>
<dbReference type="Pfam" id="PF21148">
    <property type="entry name" value="NSUN5_fdxn-like"/>
    <property type="match status" value="1"/>
</dbReference>
<dbReference type="InterPro" id="IPR029063">
    <property type="entry name" value="SAM-dependent_MTases_sf"/>
</dbReference>
<dbReference type="GO" id="GO:0003723">
    <property type="term" value="F:RNA binding"/>
    <property type="evidence" value="ECO:0007669"/>
    <property type="project" value="UniProtKB-UniRule"/>
</dbReference>
<evidence type="ECO:0000313" key="8">
    <source>
        <dbReference type="EMBL" id="KAK3057339.1"/>
    </source>
</evidence>
<evidence type="ECO:0000256" key="1">
    <source>
        <dbReference type="ARBA" id="ARBA00022603"/>
    </source>
</evidence>
<evidence type="ECO:0000256" key="2">
    <source>
        <dbReference type="ARBA" id="ARBA00022679"/>
    </source>
</evidence>
<dbReference type="Proteomes" id="UP001271007">
    <property type="component" value="Unassembled WGS sequence"/>
</dbReference>
<dbReference type="EMBL" id="JAWDJX010000003">
    <property type="protein sequence ID" value="KAK3057339.1"/>
    <property type="molecule type" value="Genomic_DNA"/>
</dbReference>
<keyword evidence="9" id="KW-1185">Reference proteome</keyword>
<dbReference type="InterPro" id="IPR001678">
    <property type="entry name" value="MeTrfase_RsmB-F_NOP2_dom"/>
</dbReference>
<name>A0AAJ0GGW9_9PEZI</name>
<dbReference type="PANTHER" id="PTHR22807">
    <property type="entry name" value="NOP2 YEAST -RELATED NOL1/NOP2/FMU SUN DOMAIN-CONTAINING"/>
    <property type="match status" value="1"/>
</dbReference>
<dbReference type="InterPro" id="IPR048889">
    <property type="entry name" value="NSUN5_RCM1_N"/>
</dbReference>
<dbReference type="InterPro" id="IPR023267">
    <property type="entry name" value="RCMT"/>
</dbReference>
<evidence type="ECO:0000256" key="4">
    <source>
        <dbReference type="ARBA" id="ARBA00022884"/>
    </source>
</evidence>
<organism evidence="8 9">
    <name type="scientific">Extremus antarcticus</name>
    <dbReference type="NCBI Taxonomy" id="702011"/>
    <lineage>
        <taxon>Eukaryota</taxon>
        <taxon>Fungi</taxon>
        <taxon>Dikarya</taxon>
        <taxon>Ascomycota</taxon>
        <taxon>Pezizomycotina</taxon>
        <taxon>Dothideomycetes</taxon>
        <taxon>Dothideomycetidae</taxon>
        <taxon>Mycosphaerellales</taxon>
        <taxon>Extremaceae</taxon>
        <taxon>Extremus</taxon>
    </lineage>
</organism>
<evidence type="ECO:0000313" key="9">
    <source>
        <dbReference type="Proteomes" id="UP001271007"/>
    </source>
</evidence>
<dbReference type="GO" id="GO:0070475">
    <property type="term" value="P:rRNA base methylation"/>
    <property type="evidence" value="ECO:0007669"/>
    <property type="project" value="TreeGrafter"/>
</dbReference>
<dbReference type="Gene3D" id="3.30.70.1170">
    <property type="entry name" value="Sun protein, domain 3"/>
    <property type="match status" value="1"/>
</dbReference>
<evidence type="ECO:0000256" key="6">
    <source>
        <dbReference type="SAM" id="MobiDB-lite"/>
    </source>
</evidence>
<evidence type="ECO:0000256" key="3">
    <source>
        <dbReference type="ARBA" id="ARBA00022691"/>
    </source>
</evidence>
<comment type="caution">
    <text evidence="8">The sequence shown here is derived from an EMBL/GenBank/DDBJ whole genome shotgun (WGS) entry which is preliminary data.</text>
</comment>
<feature type="binding site" evidence="5">
    <location>
        <position position="270"/>
    </location>
    <ligand>
        <name>S-adenosyl-L-methionine</name>
        <dbReference type="ChEBI" id="CHEBI:59789"/>
    </ligand>
</feature>
<dbReference type="InterPro" id="IPR049560">
    <property type="entry name" value="MeTrfase_RsmB-F_NOP2_cat"/>
</dbReference>
<gene>
    <name evidence="8" type="ORF">LTR09_001522</name>
</gene>
<dbReference type="PROSITE" id="PS51686">
    <property type="entry name" value="SAM_MT_RSMB_NOP"/>
    <property type="match status" value="1"/>
</dbReference>
<protein>
    <recommendedName>
        <fullName evidence="7">SAM-dependent MTase RsmB/NOP-type domain-containing protein</fullName>
    </recommendedName>
</protein>
<dbReference type="Pfam" id="PF01189">
    <property type="entry name" value="Methyltr_RsmB-F"/>
    <property type="match status" value="1"/>
</dbReference>
<dbReference type="GO" id="GO:0005730">
    <property type="term" value="C:nucleolus"/>
    <property type="evidence" value="ECO:0007669"/>
    <property type="project" value="TreeGrafter"/>
</dbReference>
<feature type="domain" description="SAM-dependent MTase RsmB/NOP-type" evidence="7">
    <location>
        <begin position="130"/>
        <end position="521"/>
    </location>
</feature>
<keyword evidence="1 5" id="KW-0489">Methyltransferase</keyword>
<feature type="region of interest" description="Disordered" evidence="6">
    <location>
        <begin position="347"/>
        <end position="391"/>
    </location>
</feature>
<feature type="compositionally biased region" description="Acidic residues" evidence="6">
    <location>
        <begin position="546"/>
        <end position="561"/>
    </location>
</feature>
<dbReference type="PANTHER" id="PTHR22807:SF4">
    <property type="entry name" value="28S RRNA (CYTOSINE-C(5))-METHYLTRANSFERASE"/>
    <property type="match status" value="1"/>
</dbReference>
<dbReference type="PRINTS" id="PR02008">
    <property type="entry name" value="RCMTFAMILY"/>
</dbReference>
<feature type="compositionally biased region" description="Basic and acidic residues" evidence="6">
    <location>
        <begin position="367"/>
        <end position="377"/>
    </location>
</feature>
<sequence length="561" mass="60568">MSLYHEAAQVIDTVIKSHGSLKAAVFNKKGWKSDQKTRYALTTEAVKWSEILSEVIENSGLLQLDKKLTPTIALLLAHDLLLARKGVALPATHGLHASVARHKARLTSELTKSRIRRGCSSLEALRTLVNNAGSQAAHPRWIRINTLRTTIESQLETTLDGYKWTDNLSNLNSPGPNDKFVYLDKHIPDLIAVSANTDLAKTQGYKDGMLIMQDKASCFPAYLLDPAQAGGDVIDACAAPGNKTTHLAALVSSATSNLQDGPTSKIFACERDTARSQTLAKMVKLAGADKLVSIRASQDFLRLKPDSKEFANVTSLLLDPSCSGSGIVGRDEATISVHLPSATKIVETAQRGKKRKRSANPPANVKVDSKPAHKPEDLDAEEASPEVLEDDGEKLQARLTALSGFQLLLLERAMAFPAARRITYSTCSVHDEENENVVVKALLSDVATERGWRVLRREEQVGGLQKWERRGKVEAVEIAVNANGDSGAGLKSEEVAEACIRCVKSGEEGTMGFFVAGFVRDDGSLHTAAIPKGSTANGNGLGGTIVDEDEQEEEWSGFGDD</sequence>
<keyword evidence="4 5" id="KW-0694">RNA-binding</keyword>
<evidence type="ECO:0000259" key="7">
    <source>
        <dbReference type="PROSITE" id="PS51686"/>
    </source>
</evidence>
<feature type="region of interest" description="Disordered" evidence="6">
    <location>
        <begin position="536"/>
        <end position="561"/>
    </location>
</feature>
<feature type="binding site" evidence="5">
    <location>
        <position position="319"/>
    </location>
    <ligand>
        <name>S-adenosyl-L-methionine</name>
        <dbReference type="ChEBI" id="CHEBI:59789"/>
    </ligand>
</feature>
<feature type="binding site" evidence="5">
    <location>
        <begin position="237"/>
        <end position="243"/>
    </location>
    <ligand>
        <name>S-adenosyl-L-methionine</name>
        <dbReference type="ChEBI" id="CHEBI:59789"/>
    </ligand>
</feature>
<feature type="binding site" evidence="5">
    <location>
        <position position="299"/>
    </location>
    <ligand>
        <name>S-adenosyl-L-methionine</name>
        <dbReference type="ChEBI" id="CHEBI:59789"/>
    </ligand>
</feature>
<evidence type="ECO:0000256" key="5">
    <source>
        <dbReference type="PROSITE-ProRule" id="PRU01023"/>
    </source>
</evidence>
<dbReference type="Gene3D" id="3.40.50.150">
    <property type="entry name" value="Vaccinia Virus protein VP39"/>
    <property type="match status" value="1"/>
</dbReference>